<dbReference type="Gene3D" id="1.10.110.10">
    <property type="entry name" value="Plant lipid-transfer and hydrophobic proteins"/>
    <property type="match status" value="1"/>
</dbReference>
<evidence type="ECO:0000256" key="4">
    <source>
        <dbReference type="ARBA" id="ARBA00022448"/>
    </source>
</evidence>
<protein>
    <recommendedName>
        <fullName evidence="14">Bifunctional inhibitor/plant lipid transfer protein/seed storage helical domain-containing protein</fullName>
    </recommendedName>
</protein>
<keyword evidence="6" id="KW-0472">Membrane</keyword>
<dbReference type="InterPro" id="IPR014710">
    <property type="entry name" value="RmlC-like_jellyroll"/>
</dbReference>
<keyword evidence="9" id="KW-1015">Disulfide bond</keyword>
<evidence type="ECO:0000256" key="5">
    <source>
        <dbReference type="ARBA" id="ARBA00022475"/>
    </source>
</evidence>
<dbReference type="InterPro" id="IPR015333">
    <property type="entry name" value="Pollen_allergen_ole-e-6"/>
</dbReference>
<feature type="chain" id="PRO_5035465013" description="Bifunctional inhibitor/plant lipid transfer protein/seed storage helical domain-containing protein" evidence="13">
    <location>
        <begin position="25"/>
        <end position="380"/>
    </location>
</feature>
<dbReference type="Gene3D" id="2.60.120.10">
    <property type="entry name" value="Jelly Rolls"/>
    <property type="match status" value="1"/>
</dbReference>
<reference evidence="15" key="1">
    <citation type="submission" date="2020-03" db="EMBL/GenBank/DDBJ databases">
        <title>A high-quality chromosome-level genome assembly of a woody plant with both climbing and erect habits, Rhamnella rubrinervis.</title>
        <authorList>
            <person name="Lu Z."/>
            <person name="Yang Y."/>
            <person name="Zhu X."/>
            <person name="Sun Y."/>
        </authorList>
    </citation>
    <scope>NUCLEOTIDE SEQUENCE</scope>
    <source>
        <strain evidence="15">BYM</strain>
        <tissue evidence="15">Leaf</tissue>
    </source>
</reference>
<feature type="signal peptide" evidence="13">
    <location>
        <begin position="1"/>
        <end position="24"/>
    </location>
</feature>
<dbReference type="GO" id="GO:0005886">
    <property type="term" value="C:plasma membrane"/>
    <property type="evidence" value="ECO:0007669"/>
    <property type="project" value="UniProtKB-SubCell"/>
</dbReference>
<feature type="compositionally biased region" description="Polar residues" evidence="12">
    <location>
        <begin position="137"/>
        <end position="162"/>
    </location>
</feature>
<dbReference type="SUPFAM" id="SSF111388">
    <property type="entry name" value="Pollen allergen ole e 6"/>
    <property type="match status" value="1"/>
</dbReference>
<dbReference type="SMART" id="SM00499">
    <property type="entry name" value="AAI"/>
    <property type="match status" value="1"/>
</dbReference>
<evidence type="ECO:0000256" key="3">
    <source>
        <dbReference type="ARBA" id="ARBA00009748"/>
    </source>
</evidence>
<keyword evidence="16" id="KW-1185">Reference proteome</keyword>
<comment type="similarity">
    <text evidence="3">Belongs to the plant LTP family.</text>
</comment>
<evidence type="ECO:0000256" key="1">
    <source>
        <dbReference type="ARBA" id="ARBA00003211"/>
    </source>
</evidence>
<dbReference type="InterPro" id="IPR036466">
    <property type="entry name" value="Pollen_allergen_ole-e-6_sf"/>
</dbReference>
<evidence type="ECO:0000256" key="7">
    <source>
        <dbReference type="ARBA" id="ARBA00022729"/>
    </source>
</evidence>
<dbReference type="Pfam" id="PF14368">
    <property type="entry name" value="LTP_2"/>
    <property type="match status" value="1"/>
</dbReference>
<keyword evidence="10" id="KW-0325">Glycoprotein</keyword>
<organism evidence="15 16">
    <name type="scientific">Rhamnella rubrinervis</name>
    <dbReference type="NCBI Taxonomy" id="2594499"/>
    <lineage>
        <taxon>Eukaryota</taxon>
        <taxon>Viridiplantae</taxon>
        <taxon>Streptophyta</taxon>
        <taxon>Embryophyta</taxon>
        <taxon>Tracheophyta</taxon>
        <taxon>Spermatophyta</taxon>
        <taxon>Magnoliopsida</taxon>
        <taxon>eudicotyledons</taxon>
        <taxon>Gunneridae</taxon>
        <taxon>Pentapetalae</taxon>
        <taxon>rosids</taxon>
        <taxon>fabids</taxon>
        <taxon>Rosales</taxon>
        <taxon>Rhamnaceae</taxon>
        <taxon>rhamnoid group</taxon>
        <taxon>Rhamneae</taxon>
        <taxon>Rhamnella</taxon>
    </lineage>
</organism>
<dbReference type="EMBL" id="VOIH02000010">
    <property type="protein sequence ID" value="KAF3436270.1"/>
    <property type="molecule type" value="Genomic_DNA"/>
</dbReference>
<dbReference type="OrthoDB" id="1914452at2759"/>
<dbReference type="InterPro" id="IPR016140">
    <property type="entry name" value="Bifunc_inhib/LTP/seed_store"/>
</dbReference>
<keyword evidence="4" id="KW-0813">Transport</keyword>
<dbReference type="CDD" id="cd00010">
    <property type="entry name" value="AAI_LTSS"/>
    <property type="match status" value="1"/>
</dbReference>
<dbReference type="PANTHER" id="PTHR33044">
    <property type="entry name" value="BIFUNCTIONAL INHIBITOR/LIPID-TRANSFER PROTEIN/SEED STORAGE 2S ALBUMIN SUPERFAMILY PROTEIN-RELATED"/>
    <property type="match status" value="1"/>
</dbReference>
<evidence type="ECO:0000256" key="11">
    <source>
        <dbReference type="ARBA" id="ARBA00023288"/>
    </source>
</evidence>
<keyword evidence="5" id="KW-1003">Cell membrane</keyword>
<dbReference type="AlphaFoldDB" id="A0A8K0GVX8"/>
<feature type="compositionally biased region" description="Basic and acidic residues" evidence="12">
    <location>
        <begin position="271"/>
        <end position="286"/>
    </location>
</feature>
<evidence type="ECO:0000256" key="9">
    <source>
        <dbReference type="ARBA" id="ARBA00023157"/>
    </source>
</evidence>
<evidence type="ECO:0000256" key="12">
    <source>
        <dbReference type="SAM" id="MobiDB-lite"/>
    </source>
</evidence>
<comment type="subcellular location">
    <subcellularLocation>
        <location evidence="2">Cell membrane</location>
        <topology evidence="2">Lipid-anchor</topology>
        <topology evidence="2">GPI-anchor</topology>
    </subcellularLocation>
</comment>
<name>A0A8K0GVX8_9ROSA</name>
<dbReference type="Gene3D" id="1.10.287.720">
    <property type="entry name" value="Pollen allergen ole e 6"/>
    <property type="match status" value="1"/>
</dbReference>
<evidence type="ECO:0000313" key="15">
    <source>
        <dbReference type="EMBL" id="KAF3436270.1"/>
    </source>
</evidence>
<dbReference type="GO" id="GO:0008289">
    <property type="term" value="F:lipid binding"/>
    <property type="evidence" value="ECO:0007669"/>
    <property type="project" value="UniProtKB-KW"/>
</dbReference>
<evidence type="ECO:0000313" key="16">
    <source>
        <dbReference type="Proteomes" id="UP000796880"/>
    </source>
</evidence>
<comment type="caution">
    <text evidence="15">The sequence shown here is derived from an EMBL/GenBank/DDBJ whole genome shotgun (WGS) entry which is preliminary data.</text>
</comment>
<keyword evidence="6" id="KW-0336">GPI-anchor</keyword>
<evidence type="ECO:0000259" key="14">
    <source>
        <dbReference type="SMART" id="SM00499"/>
    </source>
</evidence>
<feature type="domain" description="Bifunctional inhibitor/plant lipid transfer protein/seed storage helical" evidence="14">
    <location>
        <begin position="31"/>
        <end position="111"/>
    </location>
</feature>
<dbReference type="InterPro" id="IPR036312">
    <property type="entry name" value="Bifun_inhib/LTP/seed_sf"/>
</dbReference>
<dbReference type="InterPro" id="IPR043325">
    <property type="entry name" value="LTSS"/>
</dbReference>
<evidence type="ECO:0000256" key="6">
    <source>
        <dbReference type="ARBA" id="ARBA00022622"/>
    </source>
</evidence>
<proteinExistence type="inferred from homology"/>
<evidence type="ECO:0000256" key="10">
    <source>
        <dbReference type="ARBA" id="ARBA00023180"/>
    </source>
</evidence>
<sequence>MKVLGVFQFIAIISAALVVISVHGQTINTPCTASMISSFTPCLNFITGSSSNGPSSPTTGCCNSLKSMMSGSRDCFCLLVTANVPLQLPINRTLAISLPRSCNMEAIPIQCQASGSPLPAPGPVLPPAASPDEESPLSPQVSKLSATAPAPQSETSTELTSPGSPPPIDDDDDDESKTPTTRMVAALDVREANADDVFSAKYKECFNSCEKECKDGGQGYTFCEMKCDADCGAKEIADVGECYCYKTWMSMRAVLLLPSKSQSSSSASNINRRERQKKDRAEHGEQGLENYYPTEERSQEQQQQQENPYFYENEDFETLVKTEEGRIQVLPKFTDSSESLQGIENYRLGFLEANPHAFVMPAHLDADSVYLVVQGNVILT</sequence>
<dbReference type="Pfam" id="PF09253">
    <property type="entry name" value="Ole_e_6"/>
    <property type="match status" value="1"/>
</dbReference>
<feature type="region of interest" description="Disordered" evidence="12">
    <location>
        <begin position="262"/>
        <end position="305"/>
    </location>
</feature>
<keyword evidence="7 13" id="KW-0732">Signal</keyword>
<keyword evidence="11" id="KW-0449">Lipoprotein</keyword>
<dbReference type="SUPFAM" id="SSF47699">
    <property type="entry name" value="Bifunctional inhibitor/lipid-transfer protein/seed storage 2S albumin"/>
    <property type="match status" value="1"/>
</dbReference>
<dbReference type="InterPro" id="IPR011051">
    <property type="entry name" value="RmlC_Cupin_sf"/>
</dbReference>
<dbReference type="Proteomes" id="UP000796880">
    <property type="component" value="Unassembled WGS sequence"/>
</dbReference>
<dbReference type="SUPFAM" id="SSF51182">
    <property type="entry name" value="RmlC-like cupins"/>
    <property type="match status" value="1"/>
</dbReference>
<evidence type="ECO:0000256" key="13">
    <source>
        <dbReference type="SAM" id="SignalP"/>
    </source>
</evidence>
<evidence type="ECO:0000256" key="2">
    <source>
        <dbReference type="ARBA" id="ARBA00004609"/>
    </source>
</evidence>
<keyword evidence="8" id="KW-0446">Lipid-binding</keyword>
<dbReference type="GO" id="GO:0098552">
    <property type="term" value="C:side of membrane"/>
    <property type="evidence" value="ECO:0007669"/>
    <property type="project" value="UniProtKB-KW"/>
</dbReference>
<feature type="compositionally biased region" description="Pro residues" evidence="12">
    <location>
        <begin position="118"/>
        <end position="129"/>
    </location>
</feature>
<evidence type="ECO:0000256" key="8">
    <source>
        <dbReference type="ARBA" id="ARBA00023121"/>
    </source>
</evidence>
<comment type="function">
    <text evidence="1">Plant non-specific lipid-transfer proteins transfer phospholipids as well as galactolipids across membranes. May play a role in wax or cutin deposition in the cell walls of expanding epidermal cells and certain secretory tissues.</text>
</comment>
<feature type="region of interest" description="Disordered" evidence="12">
    <location>
        <begin position="118"/>
        <end position="179"/>
    </location>
</feature>
<gene>
    <name evidence="15" type="ORF">FNV43_RR23362</name>
</gene>
<accession>A0A8K0GVX8</accession>